<keyword evidence="2" id="KW-1185">Reference proteome</keyword>
<organism evidence="1 2">
    <name type="scientific">Thelephora ganbajun</name>
    <name type="common">Ganba fungus</name>
    <dbReference type="NCBI Taxonomy" id="370292"/>
    <lineage>
        <taxon>Eukaryota</taxon>
        <taxon>Fungi</taxon>
        <taxon>Dikarya</taxon>
        <taxon>Basidiomycota</taxon>
        <taxon>Agaricomycotina</taxon>
        <taxon>Agaricomycetes</taxon>
        <taxon>Thelephorales</taxon>
        <taxon>Thelephoraceae</taxon>
        <taxon>Thelephora</taxon>
    </lineage>
</organism>
<protein>
    <submittedName>
        <fullName evidence="1">Uncharacterized protein</fullName>
    </submittedName>
</protein>
<dbReference type="EMBL" id="MU118063">
    <property type="protein sequence ID" value="KAF9646273.1"/>
    <property type="molecule type" value="Genomic_DNA"/>
</dbReference>
<evidence type="ECO:0000313" key="1">
    <source>
        <dbReference type="EMBL" id="KAF9646273.1"/>
    </source>
</evidence>
<accession>A0ACB6Z9J8</accession>
<gene>
    <name evidence="1" type="ORF">BDM02DRAFT_3188995</name>
</gene>
<comment type="caution">
    <text evidence="1">The sequence shown here is derived from an EMBL/GenBank/DDBJ whole genome shotgun (WGS) entry which is preliminary data.</text>
</comment>
<dbReference type="Proteomes" id="UP000886501">
    <property type="component" value="Unassembled WGS sequence"/>
</dbReference>
<name>A0ACB6Z9J8_THEGA</name>
<evidence type="ECO:0000313" key="2">
    <source>
        <dbReference type="Proteomes" id="UP000886501"/>
    </source>
</evidence>
<reference evidence="1" key="1">
    <citation type="submission" date="2019-10" db="EMBL/GenBank/DDBJ databases">
        <authorList>
            <consortium name="DOE Joint Genome Institute"/>
            <person name="Kuo A."/>
            <person name="Miyauchi S."/>
            <person name="Kiss E."/>
            <person name="Drula E."/>
            <person name="Kohler A."/>
            <person name="Sanchez-Garcia M."/>
            <person name="Andreopoulos B."/>
            <person name="Barry K.W."/>
            <person name="Bonito G."/>
            <person name="Buee M."/>
            <person name="Carver A."/>
            <person name="Chen C."/>
            <person name="Cichocki N."/>
            <person name="Clum A."/>
            <person name="Culley D."/>
            <person name="Crous P.W."/>
            <person name="Fauchery L."/>
            <person name="Girlanda M."/>
            <person name="Hayes R."/>
            <person name="Keri Z."/>
            <person name="Labutti K."/>
            <person name="Lipzen A."/>
            <person name="Lombard V."/>
            <person name="Magnuson J."/>
            <person name="Maillard F."/>
            <person name="Morin E."/>
            <person name="Murat C."/>
            <person name="Nolan M."/>
            <person name="Ohm R."/>
            <person name="Pangilinan J."/>
            <person name="Pereira M."/>
            <person name="Perotto S."/>
            <person name="Peter M."/>
            <person name="Riley R."/>
            <person name="Sitrit Y."/>
            <person name="Stielow B."/>
            <person name="Szollosi G."/>
            <person name="Zifcakova L."/>
            <person name="Stursova M."/>
            <person name="Spatafora J.W."/>
            <person name="Tedersoo L."/>
            <person name="Vaario L.-M."/>
            <person name="Yamada A."/>
            <person name="Yan M."/>
            <person name="Wang P."/>
            <person name="Xu J."/>
            <person name="Bruns T."/>
            <person name="Baldrian P."/>
            <person name="Vilgalys R."/>
            <person name="Henrissat B."/>
            <person name="Grigoriev I.V."/>
            <person name="Hibbett D."/>
            <person name="Nagy L.G."/>
            <person name="Martin F.M."/>
        </authorList>
    </citation>
    <scope>NUCLEOTIDE SEQUENCE</scope>
    <source>
        <strain evidence="1">P2</strain>
    </source>
</reference>
<reference evidence="1" key="2">
    <citation type="journal article" date="2020" name="Nat. Commun.">
        <title>Large-scale genome sequencing of mycorrhizal fungi provides insights into the early evolution of symbiotic traits.</title>
        <authorList>
            <person name="Miyauchi S."/>
            <person name="Kiss E."/>
            <person name="Kuo A."/>
            <person name="Drula E."/>
            <person name="Kohler A."/>
            <person name="Sanchez-Garcia M."/>
            <person name="Morin E."/>
            <person name="Andreopoulos B."/>
            <person name="Barry K.W."/>
            <person name="Bonito G."/>
            <person name="Buee M."/>
            <person name="Carver A."/>
            <person name="Chen C."/>
            <person name="Cichocki N."/>
            <person name="Clum A."/>
            <person name="Culley D."/>
            <person name="Crous P.W."/>
            <person name="Fauchery L."/>
            <person name="Girlanda M."/>
            <person name="Hayes R.D."/>
            <person name="Keri Z."/>
            <person name="LaButti K."/>
            <person name="Lipzen A."/>
            <person name="Lombard V."/>
            <person name="Magnuson J."/>
            <person name="Maillard F."/>
            <person name="Murat C."/>
            <person name="Nolan M."/>
            <person name="Ohm R.A."/>
            <person name="Pangilinan J."/>
            <person name="Pereira M.F."/>
            <person name="Perotto S."/>
            <person name="Peter M."/>
            <person name="Pfister S."/>
            <person name="Riley R."/>
            <person name="Sitrit Y."/>
            <person name="Stielow J.B."/>
            <person name="Szollosi G."/>
            <person name="Zifcakova L."/>
            <person name="Stursova M."/>
            <person name="Spatafora J.W."/>
            <person name="Tedersoo L."/>
            <person name="Vaario L.M."/>
            <person name="Yamada A."/>
            <person name="Yan M."/>
            <person name="Wang P."/>
            <person name="Xu J."/>
            <person name="Bruns T."/>
            <person name="Baldrian P."/>
            <person name="Vilgalys R."/>
            <person name="Dunand C."/>
            <person name="Henrissat B."/>
            <person name="Grigoriev I.V."/>
            <person name="Hibbett D."/>
            <person name="Nagy L.G."/>
            <person name="Martin F.M."/>
        </authorList>
    </citation>
    <scope>NUCLEOTIDE SEQUENCE</scope>
    <source>
        <strain evidence="1">P2</strain>
    </source>
</reference>
<sequence length="354" mass="38098">MATVQTNGHASSSTMSPEPHDNYLNGSSANGSQYGGENGYHRSSFQVQTDAIVNHLYHTGFQNGNYADTVLHVFQHTYGLHAIILSRSPFLAHLMSTVPPTGGQRVIYVPLEHEPEVTQEGFAIALGYLYSPVSLNLIRPENARGVLAAGCLLGGMQELCEYAYEACRQSITQTTINEWLELVESVSYPPSQNGSASPLVNVQSITSTTSVFGPYAQRLRDDVLEYLVVTLPAALNIHQRGPANGTVSPSPESPSSPAPYGSGRDALLDIFSRVPFDLFKTAVESPTFQIGSDQARFKFAKDAIEVRKKAGISRGTGAEETVVLAFGGGNGTAGGSAVHVTRKLRKKPLWKINS</sequence>
<proteinExistence type="predicted"/>